<dbReference type="InterPro" id="IPR017441">
    <property type="entry name" value="Protein_kinase_ATP_BS"/>
</dbReference>
<keyword evidence="1" id="KW-0067">ATP-binding</keyword>
<dbReference type="Gene3D" id="1.10.510.10">
    <property type="entry name" value="Transferase(Phosphotransferase) domain 1"/>
    <property type="match status" value="1"/>
</dbReference>
<dbReference type="Gene3D" id="3.30.200.20">
    <property type="entry name" value="Phosphorylase Kinase, domain 1"/>
    <property type="match status" value="1"/>
</dbReference>
<gene>
    <name evidence="3" type="ORF">EZS28_026886</name>
</gene>
<dbReference type="GO" id="GO:0005737">
    <property type="term" value="C:cytoplasm"/>
    <property type="evidence" value="ECO:0007669"/>
    <property type="project" value="TreeGrafter"/>
</dbReference>
<dbReference type="Pfam" id="PF00069">
    <property type="entry name" value="Pkinase"/>
    <property type="match status" value="1"/>
</dbReference>
<dbReference type="GO" id="GO:0005634">
    <property type="term" value="C:nucleus"/>
    <property type="evidence" value="ECO:0007669"/>
    <property type="project" value="TreeGrafter"/>
</dbReference>
<dbReference type="GO" id="GO:0044773">
    <property type="term" value="P:mitotic DNA damage checkpoint signaling"/>
    <property type="evidence" value="ECO:0007669"/>
    <property type="project" value="TreeGrafter"/>
</dbReference>
<evidence type="ECO:0000313" key="3">
    <source>
        <dbReference type="EMBL" id="KAA6377587.1"/>
    </source>
</evidence>
<dbReference type="EMBL" id="SNRW01009707">
    <property type="protein sequence ID" value="KAA6377587.1"/>
    <property type="molecule type" value="Genomic_DNA"/>
</dbReference>
<name>A0A5J4V4Q6_9EUKA</name>
<evidence type="ECO:0000313" key="4">
    <source>
        <dbReference type="Proteomes" id="UP000324800"/>
    </source>
</evidence>
<accession>A0A5J4V4Q6</accession>
<keyword evidence="1" id="KW-0547">Nucleotide-binding</keyword>
<dbReference type="PROSITE" id="PS00107">
    <property type="entry name" value="PROTEIN_KINASE_ATP"/>
    <property type="match status" value="1"/>
</dbReference>
<protein>
    <recommendedName>
        <fullName evidence="2">Protein kinase domain-containing protein</fullName>
    </recommendedName>
</protein>
<feature type="domain" description="Protein kinase" evidence="2">
    <location>
        <begin position="29"/>
        <end position="291"/>
    </location>
</feature>
<sequence>MLGLNQLSNAEKERLFQEDKQAIEQQLDLKNPEYLGAGSFGRVYRAESNDGAYLAVKVQSQEQYNNQEFAAADVLNTIPNNYFVKTFGKKDFGEKVFLLEEFCDLQSLESATNLGLIAKTSILMEFLVLFHEKGLVHCDITPSNILFSSVEGQESFIPKLGDFGETTSLQNINNSTEIDGTQFFFPPEVRQRRGDYNQGIDIWMLGMTLYMIASGKKIDHRSYGLLCVSGLVPPTQTEDLSKSQNELLLDVNGKKLTETMGKDFVHFLSYMLNEDPKRRLTAKQLLQHSIFTKNLTGNIDQIPNAYAEELGLKIDIKKQIASQRVSLV</sequence>
<dbReference type="PROSITE" id="PS00109">
    <property type="entry name" value="PROTEIN_KINASE_TYR"/>
    <property type="match status" value="1"/>
</dbReference>
<proteinExistence type="predicted"/>
<reference evidence="3 4" key="1">
    <citation type="submission" date="2019-03" db="EMBL/GenBank/DDBJ databases">
        <title>Single cell metagenomics reveals metabolic interactions within the superorganism composed of flagellate Streblomastix strix and complex community of Bacteroidetes bacteria on its surface.</title>
        <authorList>
            <person name="Treitli S.C."/>
            <person name="Kolisko M."/>
            <person name="Husnik F."/>
            <person name="Keeling P."/>
            <person name="Hampl V."/>
        </authorList>
    </citation>
    <scope>NUCLEOTIDE SEQUENCE [LARGE SCALE GENOMIC DNA]</scope>
    <source>
        <strain evidence="3">ST1C</strain>
    </source>
</reference>
<dbReference type="PANTHER" id="PTHR44167">
    <property type="entry name" value="OVARIAN-SPECIFIC SERINE/THREONINE-PROTEIN KINASE LOK-RELATED"/>
    <property type="match status" value="1"/>
</dbReference>
<evidence type="ECO:0000256" key="1">
    <source>
        <dbReference type="PROSITE-ProRule" id="PRU10141"/>
    </source>
</evidence>
<dbReference type="InterPro" id="IPR008266">
    <property type="entry name" value="Tyr_kinase_AS"/>
</dbReference>
<dbReference type="SUPFAM" id="SSF56112">
    <property type="entry name" value="Protein kinase-like (PK-like)"/>
    <property type="match status" value="1"/>
</dbReference>
<dbReference type="InterPro" id="IPR011009">
    <property type="entry name" value="Kinase-like_dom_sf"/>
</dbReference>
<dbReference type="AlphaFoldDB" id="A0A5J4V4Q6"/>
<dbReference type="PROSITE" id="PS50011">
    <property type="entry name" value="PROTEIN_KINASE_DOM"/>
    <property type="match status" value="1"/>
</dbReference>
<dbReference type="InterPro" id="IPR000719">
    <property type="entry name" value="Prot_kinase_dom"/>
</dbReference>
<feature type="binding site" evidence="1">
    <location>
        <position position="57"/>
    </location>
    <ligand>
        <name>ATP</name>
        <dbReference type="ChEBI" id="CHEBI:30616"/>
    </ligand>
</feature>
<comment type="caution">
    <text evidence="3">The sequence shown here is derived from an EMBL/GenBank/DDBJ whole genome shotgun (WGS) entry which is preliminary data.</text>
</comment>
<evidence type="ECO:0000259" key="2">
    <source>
        <dbReference type="PROSITE" id="PS50011"/>
    </source>
</evidence>
<dbReference type="Proteomes" id="UP000324800">
    <property type="component" value="Unassembled WGS sequence"/>
</dbReference>
<dbReference type="GO" id="GO:0005524">
    <property type="term" value="F:ATP binding"/>
    <property type="evidence" value="ECO:0007669"/>
    <property type="project" value="UniProtKB-UniRule"/>
</dbReference>
<dbReference type="PANTHER" id="PTHR44167:SF18">
    <property type="entry name" value="PROTEIN KINASE DOMAIN-CONTAINING PROTEIN"/>
    <property type="match status" value="1"/>
</dbReference>
<dbReference type="GO" id="GO:0004674">
    <property type="term" value="F:protein serine/threonine kinase activity"/>
    <property type="evidence" value="ECO:0007669"/>
    <property type="project" value="TreeGrafter"/>
</dbReference>
<organism evidence="3 4">
    <name type="scientific">Streblomastix strix</name>
    <dbReference type="NCBI Taxonomy" id="222440"/>
    <lineage>
        <taxon>Eukaryota</taxon>
        <taxon>Metamonada</taxon>
        <taxon>Preaxostyla</taxon>
        <taxon>Oxymonadida</taxon>
        <taxon>Streblomastigidae</taxon>
        <taxon>Streblomastix</taxon>
    </lineage>
</organism>
<dbReference type="OrthoDB" id="5337378at2759"/>